<dbReference type="AlphaFoldDB" id="A0A9W6FL13"/>
<evidence type="ECO:0000313" key="4">
    <source>
        <dbReference type="Proteomes" id="UP001144397"/>
    </source>
</evidence>
<dbReference type="Pfam" id="PF03837">
    <property type="entry name" value="RecT"/>
    <property type="match status" value="1"/>
</dbReference>
<dbReference type="NCBIfam" id="TIGR00616">
    <property type="entry name" value="rect"/>
    <property type="match status" value="1"/>
</dbReference>
<name>A0A9W6FL13_XANFL</name>
<dbReference type="EMBL" id="JAVDPY010000001">
    <property type="protein sequence ID" value="MDR6332393.1"/>
    <property type="molecule type" value="Genomic_DNA"/>
</dbReference>
<organism evidence="2 4">
    <name type="scientific">Xanthobacter flavus</name>
    <dbReference type="NCBI Taxonomy" id="281"/>
    <lineage>
        <taxon>Bacteria</taxon>
        <taxon>Pseudomonadati</taxon>
        <taxon>Pseudomonadota</taxon>
        <taxon>Alphaproteobacteria</taxon>
        <taxon>Hyphomicrobiales</taxon>
        <taxon>Xanthobacteraceae</taxon>
        <taxon>Xanthobacter</taxon>
    </lineage>
</organism>
<keyword evidence="5" id="KW-1185">Reference proteome</keyword>
<comment type="caution">
    <text evidence="2">The sequence shown here is derived from an EMBL/GenBank/DDBJ whole genome shotgun (WGS) entry which is preliminary data.</text>
</comment>
<dbReference type="InterPro" id="IPR004590">
    <property type="entry name" value="ssDNA_annealing_RecT"/>
</dbReference>
<dbReference type="InterPro" id="IPR018330">
    <property type="entry name" value="RecT_fam"/>
</dbReference>
<evidence type="ECO:0000313" key="3">
    <source>
        <dbReference type="EMBL" id="MDR6332393.1"/>
    </source>
</evidence>
<reference evidence="3 5" key="2">
    <citation type="submission" date="2023-07" db="EMBL/GenBank/DDBJ databases">
        <title>Genomic Encyclopedia of Type Strains, Phase IV (KMG-IV): sequencing the most valuable type-strain genomes for metagenomic binning, comparative biology and taxonomic classification.</title>
        <authorList>
            <person name="Goeker M."/>
        </authorList>
    </citation>
    <scope>NUCLEOTIDE SEQUENCE [LARGE SCALE GENOMIC DNA]</scope>
    <source>
        <strain evidence="3 5">DSM 338</strain>
    </source>
</reference>
<dbReference type="Proteomes" id="UP001144397">
    <property type="component" value="Unassembled WGS sequence"/>
</dbReference>
<gene>
    <name evidence="3" type="ORF">GGQ86_000840</name>
    <name evidence="2" type="ORF">XFLAVUS301_15310</name>
</gene>
<feature type="region of interest" description="Disordered" evidence="1">
    <location>
        <begin position="241"/>
        <end position="320"/>
    </location>
</feature>
<dbReference type="RefSeq" id="WP_281806764.1">
    <property type="nucleotide sequence ID" value="NZ_BSDO01000002.1"/>
</dbReference>
<evidence type="ECO:0000313" key="2">
    <source>
        <dbReference type="EMBL" id="GLI21857.1"/>
    </source>
</evidence>
<dbReference type="GeneID" id="95762325"/>
<dbReference type="EMBL" id="BSDO01000002">
    <property type="protein sequence ID" value="GLI21857.1"/>
    <property type="molecule type" value="Genomic_DNA"/>
</dbReference>
<reference evidence="2" key="1">
    <citation type="submission" date="2022-12" db="EMBL/GenBank/DDBJ databases">
        <title>Reference genome sequencing for broad-spectrum identification of bacterial and archaeal isolates by mass spectrometry.</title>
        <authorList>
            <person name="Sekiguchi Y."/>
            <person name="Tourlousse D.M."/>
        </authorList>
    </citation>
    <scope>NUCLEOTIDE SEQUENCE</scope>
    <source>
        <strain evidence="2">301</strain>
    </source>
</reference>
<sequence>MNQVATAGPFEAFRAQVLPPERASGLFASLPTHVKPERFERNLAIALRQHPNLLKCDPEAVFNEVSKAAALGLLLDPQLGEAYLITGWNNQERRLAPQLRVGYRGLIKLGRQSGEIAASYAHEVCERDEFECVLGDNKRLHHKPNLAQDRGEAYAYYAVVKLAGGETDFEVMSLREVHRIRDRSDGWKAFKEGKIKSTPWGTDEGEMAKKTVIRRLMKRMPASPELADALRIEDEADYRDIRDVTPERPTLASRLKAGTPAPGFSLEHVERETAGEQRDEEQGGEEQVLDTPTETSPVSPGEQEDRPGASAPQPQPGLSSAQFTAYHQALARAVKSASLKGLHEAFMGKLDGAPPDDDTAILREIYALHVRRLKGEISAEDVALQVRELAGA</sequence>
<protein>
    <submittedName>
        <fullName evidence="3">Recombination protein RecT</fullName>
    </submittedName>
</protein>
<dbReference type="GO" id="GO:0003677">
    <property type="term" value="F:DNA binding"/>
    <property type="evidence" value="ECO:0007669"/>
    <property type="project" value="InterPro"/>
</dbReference>
<feature type="compositionally biased region" description="Basic and acidic residues" evidence="1">
    <location>
        <begin position="267"/>
        <end position="281"/>
    </location>
</feature>
<evidence type="ECO:0000313" key="5">
    <source>
        <dbReference type="Proteomes" id="UP001245370"/>
    </source>
</evidence>
<dbReference type="GO" id="GO:0006259">
    <property type="term" value="P:DNA metabolic process"/>
    <property type="evidence" value="ECO:0007669"/>
    <property type="project" value="InterPro"/>
</dbReference>
<evidence type="ECO:0000256" key="1">
    <source>
        <dbReference type="SAM" id="MobiDB-lite"/>
    </source>
</evidence>
<accession>A0A9W6FL13</accession>
<proteinExistence type="predicted"/>
<dbReference type="Proteomes" id="UP001245370">
    <property type="component" value="Unassembled WGS sequence"/>
</dbReference>